<gene>
    <name evidence="5" type="ORF">ACFQGD_16925</name>
</gene>
<dbReference type="SUPFAM" id="SSF51905">
    <property type="entry name" value="FAD/NAD(P)-binding domain"/>
    <property type="match status" value="1"/>
</dbReference>
<dbReference type="Pfam" id="PF01593">
    <property type="entry name" value="Amino_oxidase"/>
    <property type="match status" value="1"/>
</dbReference>
<dbReference type="Proteomes" id="UP001596337">
    <property type="component" value="Unassembled WGS sequence"/>
</dbReference>
<dbReference type="RefSeq" id="WP_345396803.1">
    <property type="nucleotide sequence ID" value="NZ_BAABLA010000026.1"/>
</dbReference>
<dbReference type="Gene3D" id="3.50.50.60">
    <property type="entry name" value="FAD/NAD(P)-binding domain"/>
    <property type="match status" value="2"/>
</dbReference>
<dbReference type="InterPro" id="IPR036188">
    <property type="entry name" value="FAD/NAD-bd_sf"/>
</dbReference>
<comment type="subunit">
    <text evidence="2">Interacts with COX5B; this interaction may contribute to localize PYROXD2 to the inner face of the inner mitochondrial membrane.</text>
</comment>
<feature type="domain" description="Amine oxidase" evidence="4">
    <location>
        <begin position="21"/>
        <end position="289"/>
    </location>
</feature>
<dbReference type="EMBL" id="JBHSXX010000001">
    <property type="protein sequence ID" value="MFC6868827.1"/>
    <property type="molecule type" value="Genomic_DNA"/>
</dbReference>
<reference evidence="6" key="1">
    <citation type="journal article" date="2019" name="Int. J. Syst. Evol. Microbiol.">
        <title>The Global Catalogue of Microorganisms (GCM) 10K type strain sequencing project: providing services to taxonomists for standard genome sequencing and annotation.</title>
        <authorList>
            <consortium name="The Broad Institute Genomics Platform"/>
            <consortium name="The Broad Institute Genome Sequencing Center for Infectious Disease"/>
            <person name="Wu L."/>
            <person name="Ma J."/>
        </authorList>
    </citation>
    <scope>NUCLEOTIDE SEQUENCE [LARGE SCALE GENOMIC DNA]</scope>
    <source>
        <strain evidence="6">KCTC 32255</strain>
    </source>
</reference>
<dbReference type="InterPro" id="IPR002937">
    <property type="entry name" value="Amino_oxidase"/>
</dbReference>
<organism evidence="5 6">
    <name type="scientific">Haloechinothrix salitolerans</name>
    <dbReference type="NCBI Taxonomy" id="926830"/>
    <lineage>
        <taxon>Bacteria</taxon>
        <taxon>Bacillati</taxon>
        <taxon>Actinomycetota</taxon>
        <taxon>Actinomycetes</taxon>
        <taxon>Pseudonocardiales</taxon>
        <taxon>Pseudonocardiaceae</taxon>
        <taxon>Haloechinothrix</taxon>
    </lineage>
</organism>
<name>A0ABW2C0J6_9PSEU</name>
<evidence type="ECO:0000313" key="5">
    <source>
        <dbReference type="EMBL" id="MFC6868827.1"/>
    </source>
</evidence>
<sequence length="541" mass="57433">MTAANGTGTPDAVIIGAGPNGLVAANVLADAGWDVVVCEEQPDPGGGVRSGNGPAEGFVYDHCSAFYPMTAASRAIRSLGLEDYGLRWSHAPEVLAHPLPDGRAAVLSRDVDRTAANVEALGHGDGAAWRRIHQMWSEVGPILLDALFVPFPPVRHGLRLATTLGARRLLRFARFGVLPVRGLAREEFTGPGSLLLAGCALHADLMPENAGSSVYGWLLAMLAHDHGWPVPEGGSGQLTTALIQRLESRGGRVLRGQPVREVVVRRGRAVAVRTAAGDEIPARRAVLAAMAATQLYGGLVGWEHLPARLRDDLCRFEWDFATFKVDWALRKPVPWQAPGVGDAGTVHVAASLDEMTDYAAQLATGRIPSDPFTLVGQMTTADPSRSPEGTESLWAYTHVPREIRGDAGGDLTGSWSDREREAFADRIETQIERYAPGWRELIMARRITAPGELEASNANLVGGAINGGTTAIHQQLVFRPTPGLGRPETPVAGLYLASSSAHPGGAVHGACGANAARAALNGDRFHTQRAAARGIRYVIGD</sequence>
<evidence type="ECO:0000259" key="4">
    <source>
        <dbReference type="Pfam" id="PF01593"/>
    </source>
</evidence>
<accession>A0ABW2C0J6</accession>
<comment type="function">
    <text evidence="1">Probable oxidoreductase that may play a role as regulator of mitochondrial function.</text>
</comment>
<evidence type="ECO:0000313" key="6">
    <source>
        <dbReference type="Proteomes" id="UP001596337"/>
    </source>
</evidence>
<keyword evidence="6" id="KW-1185">Reference proteome</keyword>
<comment type="caution">
    <text evidence="5">The sequence shown here is derived from an EMBL/GenBank/DDBJ whole genome shotgun (WGS) entry which is preliminary data.</text>
</comment>
<dbReference type="PANTHER" id="PTHR10668">
    <property type="entry name" value="PHYTOENE DEHYDROGENASE"/>
    <property type="match status" value="1"/>
</dbReference>
<evidence type="ECO:0000256" key="1">
    <source>
        <dbReference type="ARBA" id="ARBA00037217"/>
    </source>
</evidence>
<evidence type="ECO:0000256" key="3">
    <source>
        <dbReference type="ARBA" id="ARBA00040298"/>
    </source>
</evidence>
<evidence type="ECO:0000256" key="2">
    <source>
        <dbReference type="ARBA" id="ARBA00038825"/>
    </source>
</evidence>
<dbReference type="PANTHER" id="PTHR10668:SF105">
    <property type="entry name" value="DEHYDROGENASE-RELATED"/>
    <property type="match status" value="1"/>
</dbReference>
<proteinExistence type="predicted"/>
<protein>
    <recommendedName>
        <fullName evidence="3">Pyridine nucleotide-disulfide oxidoreductase domain-containing protein 2</fullName>
    </recommendedName>
</protein>